<name>A0A9D3ZXF6_9ROSI</name>
<proteinExistence type="predicted"/>
<organism evidence="2 3">
    <name type="scientific">Gossypium stocksii</name>
    <dbReference type="NCBI Taxonomy" id="47602"/>
    <lineage>
        <taxon>Eukaryota</taxon>
        <taxon>Viridiplantae</taxon>
        <taxon>Streptophyta</taxon>
        <taxon>Embryophyta</taxon>
        <taxon>Tracheophyta</taxon>
        <taxon>Spermatophyta</taxon>
        <taxon>Magnoliopsida</taxon>
        <taxon>eudicotyledons</taxon>
        <taxon>Gunneridae</taxon>
        <taxon>Pentapetalae</taxon>
        <taxon>rosids</taxon>
        <taxon>malvids</taxon>
        <taxon>Malvales</taxon>
        <taxon>Malvaceae</taxon>
        <taxon>Malvoideae</taxon>
        <taxon>Gossypium</taxon>
    </lineage>
</organism>
<sequence length="221" mass="25747">MTMRFDIEKFNDYTNFDLWAYISEFVSLLNDLKNTEVQIDDEDQAMLLLCSFLSSYKSFRETLIYERNNLSFEEVKGNLLSKEKLDNEFGSNNNSGWKPSALVARNKTGSRSRNQDKVCGYYKKKGHIKTNCYKLQNKNRRVAESNEDEVVNANTTKDKEDDLLLVSTNEMSKFTSRWILDSGCSFHMCPNKNWFSIYITTQCPMVLETPVLKHHFSKLCS</sequence>
<dbReference type="EMBL" id="JAIQCV010000008">
    <property type="protein sequence ID" value="KAH1072871.1"/>
    <property type="molecule type" value="Genomic_DNA"/>
</dbReference>
<evidence type="ECO:0000313" key="2">
    <source>
        <dbReference type="EMBL" id="KAH1072871.1"/>
    </source>
</evidence>
<reference evidence="2 3" key="1">
    <citation type="journal article" date="2021" name="Plant Biotechnol. J.">
        <title>Multi-omics assisted identification of the key and species-specific regulatory components of drought-tolerant mechanisms in Gossypium stocksii.</title>
        <authorList>
            <person name="Yu D."/>
            <person name="Ke L."/>
            <person name="Zhang D."/>
            <person name="Wu Y."/>
            <person name="Sun Y."/>
            <person name="Mei J."/>
            <person name="Sun J."/>
            <person name="Sun Y."/>
        </authorList>
    </citation>
    <scope>NUCLEOTIDE SEQUENCE [LARGE SCALE GENOMIC DNA]</scope>
    <source>
        <strain evidence="3">cv. E1</strain>
        <tissue evidence="2">Leaf</tissue>
    </source>
</reference>
<gene>
    <name evidence="2" type="ORF">J1N35_025199</name>
</gene>
<dbReference type="OrthoDB" id="1736601at2759"/>
<dbReference type="InterPro" id="IPR054722">
    <property type="entry name" value="PolX-like_BBD"/>
</dbReference>
<dbReference type="Pfam" id="PF14223">
    <property type="entry name" value="Retrotran_gag_2"/>
    <property type="match status" value="1"/>
</dbReference>
<feature type="domain" description="Retrovirus-related Pol polyprotein from transposon TNT 1-94-like beta-barrel" evidence="1">
    <location>
        <begin position="178"/>
        <end position="199"/>
    </location>
</feature>
<protein>
    <recommendedName>
        <fullName evidence="1">Retrovirus-related Pol polyprotein from transposon TNT 1-94-like beta-barrel domain-containing protein</fullName>
    </recommendedName>
</protein>
<dbReference type="Proteomes" id="UP000828251">
    <property type="component" value="Unassembled WGS sequence"/>
</dbReference>
<comment type="caution">
    <text evidence="2">The sequence shown here is derived from an EMBL/GenBank/DDBJ whole genome shotgun (WGS) entry which is preliminary data.</text>
</comment>
<dbReference type="Pfam" id="PF22936">
    <property type="entry name" value="Pol_BBD"/>
    <property type="match status" value="1"/>
</dbReference>
<dbReference type="AlphaFoldDB" id="A0A9D3ZXF6"/>
<keyword evidence="3" id="KW-1185">Reference proteome</keyword>
<accession>A0A9D3ZXF6</accession>
<evidence type="ECO:0000313" key="3">
    <source>
        <dbReference type="Proteomes" id="UP000828251"/>
    </source>
</evidence>
<evidence type="ECO:0000259" key="1">
    <source>
        <dbReference type="Pfam" id="PF22936"/>
    </source>
</evidence>
<dbReference type="Gene3D" id="4.10.60.10">
    <property type="entry name" value="Zinc finger, CCHC-type"/>
    <property type="match status" value="1"/>
</dbReference>